<sequence length="150" mass="16698">MDKPKSLLNDVSSFLLKRGEEFEWITMPGDPGDRIGLAYVQFDTSLPCSFMFTEVQKPLTLVLDVLFASRIASQDYAEVGLLLQSLNANQPHGSFMLDMEAGYVYFRQTLVVEGLELSGEQVANAVRNMEATGVDMANKYAEIISREFSA</sequence>
<accession>A0A1C7PE66</accession>
<name>A0A1C7PE66_9BACT</name>
<dbReference type="AlphaFoldDB" id="A0A1C7PE66"/>
<evidence type="ECO:0000313" key="2">
    <source>
        <dbReference type="Proteomes" id="UP000176204"/>
    </source>
</evidence>
<protein>
    <recommendedName>
        <fullName evidence="3">Bacterial sensory transduction regulator</fullName>
    </recommendedName>
</protein>
<dbReference type="EMBL" id="LT629973">
    <property type="protein sequence ID" value="SEH69054.1"/>
    <property type="molecule type" value="Genomic_DNA"/>
</dbReference>
<proteinExistence type="predicted"/>
<evidence type="ECO:0000313" key="1">
    <source>
        <dbReference type="EMBL" id="SEH69054.1"/>
    </source>
</evidence>
<reference evidence="2" key="1">
    <citation type="submission" date="2016-09" db="EMBL/GenBank/DDBJ databases">
        <authorList>
            <person name="Koehorst J."/>
        </authorList>
    </citation>
    <scope>NUCLEOTIDE SEQUENCE [LARGE SCALE GENOMIC DNA]</scope>
</reference>
<dbReference type="KEGG" id="agl:PYTT_0008"/>
<dbReference type="Proteomes" id="UP000176204">
    <property type="component" value="Chromosome I"/>
</dbReference>
<dbReference type="InterPro" id="IPR019660">
    <property type="entry name" value="Put_sensory_transdc_reg_YbjN"/>
</dbReference>
<gene>
    <name evidence="1" type="ORF">PYTT_0008</name>
</gene>
<dbReference type="STRING" id="1679444.PYTT_0008"/>
<dbReference type="RefSeq" id="WP_067772898.1">
    <property type="nucleotide sequence ID" value="NZ_JACVVN010000013.1"/>
</dbReference>
<keyword evidence="2" id="KW-1185">Reference proteome</keyword>
<organism evidence="1 2">
    <name type="scientific">Akkermansia glycaniphila</name>
    <dbReference type="NCBI Taxonomy" id="1679444"/>
    <lineage>
        <taxon>Bacteria</taxon>
        <taxon>Pseudomonadati</taxon>
        <taxon>Verrucomicrobiota</taxon>
        <taxon>Verrucomicrobiia</taxon>
        <taxon>Verrucomicrobiales</taxon>
        <taxon>Akkermansiaceae</taxon>
        <taxon>Akkermansia</taxon>
    </lineage>
</organism>
<dbReference type="Pfam" id="PF10722">
    <property type="entry name" value="YbjN"/>
    <property type="match status" value="1"/>
</dbReference>
<evidence type="ECO:0008006" key="3">
    <source>
        <dbReference type="Google" id="ProtNLM"/>
    </source>
</evidence>